<evidence type="ECO:0000256" key="2">
    <source>
        <dbReference type="ARBA" id="ARBA00023172"/>
    </source>
</evidence>
<dbReference type="PANTHER" id="PTHR34605">
    <property type="entry name" value="PHAGE_INTEGRASE DOMAIN-CONTAINING PROTEIN"/>
    <property type="match status" value="1"/>
</dbReference>
<keyword evidence="1" id="KW-0238">DNA-binding</keyword>
<feature type="compositionally biased region" description="Polar residues" evidence="3">
    <location>
        <begin position="232"/>
        <end position="242"/>
    </location>
</feature>
<dbReference type="InterPro" id="IPR013762">
    <property type="entry name" value="Integrase-like_cat_sf"/>
</dbReference>
<dbReference type="Proteomes" id="UP000815677">
    <property type="component" value="Unassembled WGS sequence"/>
</dbReference>
<dbReference type="SUPFAM" id="SSF56349">
    <property type="entry name" value="DNA breaking-rejoining enzymes"/>
    <property type="match status" value="1"/>
</dbReference>
<dbReference type="Gene3D" id="1.10.443.10">
    <property type="entry name" value="Intergrase catalytic core"/>
    <property type="match status" value="1"/>
</dbReference>
<evidence type="ECO:0008006" key="6">
    <source>
        <dbReference type="Google" id="ProtNLM"/>
    </source>
</evidence>
<dbReference type="PANTHER" id="PTHR34605:SF4">
    <property type="entry name" value="DNA ADENINE METHYLTRANSFERASE"/>
    <property type="match status" value="1"/>
</dbReference>
<dbReference type="EMBL" id="DF849584">
    <property type="protein sequence ID" value="GAT58196.1"/>
    <property type="molecule type" value="Genomic_DNA"/>
</dbReference>
<organism evidence="4 5">
    <name type="scientific">Mycena chlorophos</name>
    <name type="common">Agaric fungus</name>
    <name type="synonym">Agaricus chlorophos</name>
    <dbReference type="NCBI Taxonomy" id="658473"/>
    <lineage>
        <taxon>Eukaryota</taxon>
        <taxon>Fungi</taxon>
        <taxon>Dikarya</taxon>
        <taxon>Basidiomycota</taxon>
        <taxon>Agaricomycotina</taxon>
        <taxon>Agaricomycetes</taxon>
        <taxon>Agaricomycetidae</taxon>
        <taxon>Agaricales</taxon>
        <taxon>Marasmiineae</taxon>
        <taxon>Mycenaceae</taxon>
        <taxon>Mycena</taxon>
    </lineage>
</organism>
<feature type="compositionally biased region" description="Polar residues" evidence="3">
    <location>
        <begin position="280"/>
        <end position="290"/>
    </location>
</feature>
<dbReference type="Gene3D" id="1.10.150.130">
    <property type="match status" value="1"/>
</dbReference>
<evidence type="ECO:0000313" key="4">
    <source>
        <dbReference type="EMBL" id="GAT58196.1"/>
    </source>
</evidence>
<reference evidence="4" key="1">
    <citation type="submission" date="2014-09" db="EMBL/GenBank/DDBJ databases">
        <title>Genome sequence of the luminous mushroom Mycena chlorophos for searching fungal bioluminescence genes.</title>
        <authorList>
            <person name="Tanaka Y."/>
            <person name="Kasuga D."/>
            <person name="Oba Y."/>
            <person name="Hase S."/>
            <person name="Sato K."/>
            <person name="Oba Y."/>
            <person name="Sakakibara Y."/>
        </authorList>
    </citation>
    <scope>NUCLEOTIDE SEQUENCE</scope>
</reference>
<gene>
    <name evidence="4" type="ORF">MCHLO_14654</name>
</gene>
<dbReference type="InterPro" id="IPR011010">
    <property type="entry name" value="DNA_brk_join_enz"/>
</dbReference>
<protein>
    <recommendedName>
        <fullName evidence="6">DNA breaking-rejoining enzyme</fullName>
    </recommendedName>
</protein>
<accession>A0ABQ0M7T1</accession>
<sequence length="662" mass="72639">MIPLAAMAVIGDATVQVGKFVFHRVDKHYTVQAGNFRLQVKDKNEELSEKGDAIPDSTAKLELLMSFRRAKQLFDEAYFNFDSLPTSHKVTYLFRRRKALKELAEAMKTVIDVGTTSSVLADVKLCLSSHPQDVDSKMRVCLRCAMKKLRDSNMVKDGSATSETTTRNRGKQVRLKSASTDDLPDTATLQPGITAADRSMNLLPITNQTIFNGPVHYVNVYPHYPPDPYQAGPSNTQDQSAGPSGRLSARPTARSNPAFRFSAAATETTESPEPGDEGDGQSSAPSSGDQSPVDFSFVAQHGGQVAIDVDAASLISDLCEFFDAEATRINALSDNSLSTYAAGPMRLSQWCDDRGIAEELRMPAHPFLLACFVASAAGSKSGSCAKNWLNGVAYWHHINLAPWHGDVECVRKVLRSVVKKGTAFKRPPRGPVTIDHLHLLRSKLDISTPRGAAFWALALCAFWGCRRLGELTLESKKSFKAMHDVSRSATINRSHRAGRDVASIHLPWTKTTGTQGGSLIITSTGDDLCPVTALDNHFRINNHAERDTPLFAYREGHVWRPTTKTDFLLFVTTTIRAGGLEQVFGHSFRIGGSVHFLCTGVEPEVVMKIGGWTSTCFLIYWRRLETIIPVAISRAWASDLSSFASRHQLSDDILSEIDVVPT</sequence>
<evidence type="ECO:0000313" key="5">
    <source>
        <dbReference type="Proteomes" id="UP000815677"/>
    </source>
</evidence>
<feature type="region of interest" description="Disordered" evidence="3">
    <location>
        <begin position="226"/>
        <end position="295"/>
    </location>
</feature>
<name>A0ABQ0M7T1_MYCCL</name>
<dbReference type="SUPFAM" id="SSF47823">
    <property type="entry name" value="lambda integrase-like, N-terminal domain"/>
    <property type="match status" value="1"/>
</dbReference>
<evidence type="ECO:0000256" key="1">
    <source>
        <dbReference type="ARBA" id="ARBA00023125"/>
    </source>
</evidence>
<keyword evidence="2" id="KW-0233">DNA recombination</keyword>
<evidence type="ECO:0000256" key="3">
    <source>
        <dbReference type="SAM" id="MobiDB-lite"/>
    </source>
</evidence>
<dbReference type="InterPro" id="IPR052925">
    <property type="entry name" value="Phage_Integrase-like_Recomb"/>
</dbReference>
<feature type="region of interest" description="Disordered" evidence="3">
    <location>
        <begin position="155"/>
        <end position="187"/>
    </location>
</feature>
<keyword evidence="5" id="KW-1185">Reference proteome</keyword>
<proteinExistence type="predicted"/>
<dbReference type="InterPro" id="IPR010998">
    <property type="entry name" value="Integrase_recombinase_N"/>
</dbReference>